<sequence length="149" mass="17355">MFIIVDRALPQMIFIATYAVLCFIIAISLIIYRRMMPNFSQGFSLQKRFQDKENGCTVPIYTCISANELLVTVALSSLYAMKSNSKNLSAETDSTMNDLIDVIDAYRILFINIAILFNWIIWKRNQKRIFIEHHADGAEYFRQLQISWK</sequence>
<name>A0AAN8EXS0_TRICO</name>
<dbReference type="EMBL" id="WIXE01023392">
    <property type="protein sequence ID" value="KAK5966560.1"/>
    <property type="molecule type" value="Genomic_DNA"/>
</dbReference>
<feature type="transmembrane region" description="Helical" evidence="1">
    <location>
        <begin position="105"/>
        <end position="122"/>
    </location>
</feature>
<feature type="transmembrane region" description="Helical" evidence="1">
    <location>
        <begin position="12"/>
        <end position="32"/>
    </location>
</feature>
<dbReference type="Proteomes" id="UP001331761">
    <property type="component" value="Unassembled WGS sequence"/>
</dbReference>
<protein>
    <submittedName>
        <fullName evidence="2">Uncharacterized protein</fullName>
    </submittedName>
</protein>
<comment type="caution">
    <text evidence="2">The sequence shown here is derived from an EMBL/GenBank/DDBJ whole genome shotgun (WGS) entry which is preliminary data.</text>
</comment>
<evidence type="ECO:0000313" key="3">
    <source>
        <dbReference type="Proteomes" id="UP001331761"/>
    </source>
</evidence>
<gene>
    <name evidence="2" type="ORF">GCK32_003072</name>
</gene>
<keyword evidence="1" id="KW-0812">Transmembrane</keyword>
<evidence type="ECO:0000256" key="1">
    <source>
        <dbReference type="SAM" id="Phobius"/>
    </source>
</evidence>
<reference evidence="2 3" key="1">
    <citation type="submission" date="2019-10" db="EMBL/GenBank/DDBJ databases">
        <title>Assembly and Annotation for the nematode Trichostrongylus colubriformis.</title>
        <authorList>
            <person name="Martin J."/>
        </authorList>
    </citation>
    <scope>NUCLEOTIDE SEQUENCE [LARGE SCALE GENOMIC DNA]</scope>
    <source>
        <strain evidence="2">G859</strain>
        <tissue evidence="2">Whole worm</tissue>
    </source>
</reference>
<keyword evidence="1" id="KW-1133">Transmembrane helix</keyword>
<dbReference type="AlphaFoldDB" id="A0AAN8EXS0"/>
<keyword evidence="3" id="KW-1185">Reference proteome</keyword>
<feature type="transmembrane region" description="Helical" evidence="1">
    <location>
        <begin position="58"/>
        <end position="81"/>
    </location>
</feature>
<accession>A0AAN8EXS0</accession>
<evidence type="ECO:0000313" key="2">
    <source>
        <dbReference type="EMBL" id="KAK5966560.1"/>
    </source>
</evidence>
<keyword evidence="1" id="KW-0472">Membrane</keyword>
<proteinExistence type="predicted"/>
<organism evidence="2 3">
    <name type="scientific">Trichostrongylus colubriformis</name>
    <name type="common">Black scour worm</name>
    <dbReference type="NCBI Taxonomy" id="6319"/>
    <lineage>
        <taxon>Eukaryota</taxon>
        <taxon>Metazoa</taxon>
        <taxon>Ecdysozoa</taxon>
        <taxon>Nematoda</taxon>
        <taxon>Chromadorea</taxon>
        <taxon>Rhabditida</taxon>
        <taxon>Rhabditina</taxon>
        <taxon>Rhabditomorpha</taxon>
        <taxon>Strongyloidea</taxon>
        <taxon>Trichostrongylidae</taxon>
        <taxon>Trichostrongylus</taxon>
    </lineage>
</organism>